<comment type="pathway">
    <text evidence="1">Lipid metabolism; fatty acid beta-oxidation.</text>
</comment>
<dbReference type="Pfam" id="PF00378">
    <property type="entry name" value="ECH_1"/>
    <property type="match status" value="1"/>
</dbReference>
<feature type="domain" description="3-hydroxyacyl-CoA dehydrogenase C-terminal" evidence="11">
    <location>
        <begin position="490"/>
        <end position="580"/>
    </location>
</feature>
<dbReference type="Gene3D" id="3.40.50.720">
    <property type="entry name" value="NAD(P)-binding Rossmann-like Domain"/>
    <property type="match status" value="1"/>
</dbReference>
<dbReference type="SUPFAM" id="SSF48179">
    <property type="entry name" value="6-phosphogluconate dehydrogenase C-terminal domain-like"/>
    <property type="match status" value="2"/>
</dbReference>
<keyword evidence="5" id="KW-0560">Oxidoreductase</keyword>
<evidence type="ECO:0000259" key="12">
    <source>
        <dbReference type="Pfam" id="PF02737"/>
    </source>
</evidence>
<dbReference type="InterPro" id="IPR006176">
    <property type="entry name" value="3-OHacyl-CoA_DH_NAD-bd"/>
</dbReference>
<reference evidence="13 14" key="1">
    <citation type="submission" date="2023-12" db="EMBL/GenBank/DDBJ databases">
        <title>Stenotrophomonas guangdongensis sp. nov., isolated from wilted pepper plants (Capsicum annuum).</title>
        <authorList>
            <person name="Qiu M."/>
            <person name="Li Y."/>
            <person name="Liu Q."/>
            <person name="Zhang X."/>
            <person name="Huang Y."/>
            <person name="Guo R."/>
            <person name="Hu M."/>
            <person name="Zhou J."/>
            <person name="Zhou X."/>
        </authorList>
    </citation>
    <scope>NUCLEOTIDE SEQUENCE [LARGE SCALE GENOMIC DNA]</scope>
    <source>
        <strain evidence="13 14">MH1</strain>
    </source>
</reference>
<dbReference type="InterPro" id="IPR029045">
    <property type="entry name" value="ClpP/crotonase-like_dom_sf"/>
</dbReference>
<dbReference type="Gene3D" id="3.90.226.10">
    <property type="entry name" value="2-enoyl-CoA Hydratase, Chain A, domain 1"/>
    <property type="match status" value="1"/>
</dbReference>
<dbReference type="InterPro" id="IPR036291">
    <property type="entry name" value="NAD(P)-bd_dom_sf"/>
</dbReference>
<organism evidence="13 14">
    <name type="scientific">Stenotrophomonas capsici</name>
    <dbReference type="NCBI Taxonomy" id="3110230"/>
    <lineage>
        <taxon>Bacteria</taxon>
        <taxon>Pseudomonadati</taxon>
        <taxon>Pseudomonadota</taxon>
        <taxon>Gammaproteobacteria</taxon>
        <taxon>Lysobacterales</taxon>
        <taxon>Lysobacteraceae</taxon>
        <taxon>Stenotrophomonas</taxon>
    </lineage>
</organism>
<evidence type="ECO:0000256" key="4">
    <source>
        <dbReference type="ARBA" id="ARBA00022963"/>
    </source>
</evidence>
<sequence length="687" mass="73920">MLSGFDGLRFNHWHTELRQDGIAVLSLDRKDSPVNAMSQDVLLELSDIIERLAIDPPKGVVVRSTKPAGFIAGADLKEFQEFDRRGTVNDAIRRGQTVYQKLSELPCPTVAAIHGHCLGGGTELALACRYRVASNDASTRIGLPETQLGIFPGWGGSARLPQLVGAPAAMDMMLTGRTLSASAARAIGLVDKVAAPAVLVDAAVSLAQSGTTRPFKQRATAWATNTWLARKILAPQMANQVARKAKKDQYPAPYALISTWERTGGSPIQKRLDAERRAVVKLASSPTARNLIRIFFLTERLKGLGGKDSGIQHVHVVGAGVMGGDIAAWAAYKGFTVTLQDREQRFIDPAMTRAQALFEKKVKDPAKRPEVAARLKADLAGDGVAQADLVIEAIIENPEAKRALYQSLEPKMKADALLTTNTSSIPLVELRDHIQRPAQFAGLHYFNPVAQMPLVEIIHHDGMAPETEKRLAAFCKALGKFPVPVAGTPGFLVNRVLFPYMLEAATAYAEGIPGPVIDRAAVKFGMPMGPIELLDTVGLDVAAGVGKELAPFLGLQIPAALATVEQDKRGKKDGQGIYKWENGRAVKPEVAKDYQAPGDLEDRLILPLLNEAVACLHDGVVADADLLDAGVIFGTGFAPFRGGPIQYIRSAGADGLVEKLKVLQARHGDRFAPRPGWDLPVLREPVA</sequence>
<keyword evidence="4" id="KW-0442">Lipid degradation</keyword>
<keyword evidence="3" id="KW-0276">Fatty acid metabolism</keyword>
<dbReference type="SUPFAM" id="SSF51735">
    <property type="entry name" value="NAD(P)-binding Rossmann-fold domains"/>
    <property type="match status" value="1"/>
</dbReference>
<comment type="catalytic activity">
    <reaction evidence="10">
        <text>a (3S)-3-hydroxyacyl-CoA + NAD(+) = a 3-oxoacyl-CoA + NADH + H(+)</text>
        <dbReference type="Rhea" id="RHEA:22432"/>
        <dbReference type="ChEBI" id="CHEBI:15378"/>
        <dbReference type="ChEBI" id="CHEBI:57318"/>
        <dbReference type="ChEBI" id="CHEBI:57540"/>
        <dbReference type="ChEBI" id="CHEBI:57945"/>
        <dbReference type="ChEBI" id="CHEBI:90726"/>
        <dbReference type="EC" id="1.1.1.35"/>
    </reaction>
</comment>
<dbReference type="Gene3D" id="1.10.1040.50">
    <property type="match status" value="1"/>
</dbReference>
<evidence type="ECO:0000313" key="13">
    <source>
        <dbReference type="EMBL" id="MEA5668854.1"/>
    </source>
</evidence>
<keyword evidence="7" id="KW-0443">Lipid metabolism</keyword>
<evidence type="ECO:0000256" key="1">
    <source>
        <dbReference type="ARBA" id="ARBA00005005"/>
    </source>
</evidence>
<evidence type="ECO:0000256" key="10">
    <source>
        <dbReference type="ARBA" id="ARBA00049556"/>
    </source>
</evidence>
<dbReference type="InterPro" id="IPR001753">
    <property type="entry name" value="Enoyl-CoA_hydra/iso"/>
</dbReference>
<evidence type="ECO:0000256" key="2">
    <source>
        <dbReference type="ARBA" id="ARBA00007005"/>
    </source>
</evidence>
<comment type="caution">
    <text evidence="13">The sequence shown here is derived from an EMBL/GenBank/DDBJ whole genome shotgun (WGS) entry which is preliminary data.</text>
</comment>
<evidence type="ECO:0000256" key="5">
    <source>
        <dbReference type="ARBA" id="ARBA00023002"/>
    </source>
</evidence>
<dbReference type="Proteomes" id="UP001301653">
    <property type="component" value="Unassembled WGS sequence"/>
</dbReference>
<evidence type="ECO:0000256" key="6">
    <source>
        <dbReference type="ARBA" id="ARBA00023027"/>
    </source>
</evidence>
<keyword evidence="14" id="KW-1185">Reference proteome</keyword>
<dbReference type="CDD" id="cd06558">
    <property type="entry name" value="crotonase-like"/>
    <property type="match status" value="1"/>
</dbReference>
<dbReference type="EMBL" id="JAYFUH010000249">
    <property type="protein sequence ID" value="MEA5668854.1"/>
    <property type="molecule type" value="Genomic_DNA"/>
</dbReference>
<name>A0ABU5V675_9GAMM</name>
<feature type="domain" description="3-hydroxyacyl-CoA dehydrogenase NAD binding" evidence="12">
    <location>
        <begin position="313"/>
        <end position="485"/>
    </location>
</feature>
<gene>
    <name evidence="13" type="ORF">VA603_15000</name>
</gene>
<dbReference type="Pfam" id="PF00725">
    <property type="entry name" value="3HCDH"/>
    <property type="match status" value="1"/>
</dbReference>
<comment type="similarity">
    <text evidence="2">In the central section; belongs to the 3-hydroxyacyl-CoA dehydrogenase family.</text>
</comment>
<dbReference type="SUPFAM" id="SSF52096">
    <property type="entry name" value="ClpP/crotonase"/>
    <property type="match status" value="1"/>
</dbReference>
<dbReference type="Pfam" id="PF02737">
    <property type="entry name" value="3HCDH_N"/>
    <property type="match status" value="1"/>
</dbReference>
<keyword evidence="6" id="KW-0520">NAD</keyword>
<evidence type="ECO:0000256" key="3">
    <source>
        <dbReference type="ARBA" id="ARBA00022832"/>
    </source>
</evidence>
<keyword evidence="8" id="KW-0456">Lyase</keyword>
<protein>
    <submittedName>
        <fullName evidence="13">3-hydroxyacyl-CoA dehydrogenase NAD-binding domain-containing protein</fullName>
    </submittedName>
</protein>
<evidence type="ECO:0000313" key="14">
    <source>
        <dbReference type="Proteomes" id="UP001301653"/>
    </source>
</evidence>
<dbReference type="PANTHER" id="PTHR43612:SF3">
    <property type="entry name" value="TRIFUNCTIONAL ENZYME SUBUNIT ALPHA, MITOCHONDRIAL"/>
    <property type="match status" value="1"/>
</dbReference>
<evidence type="ECO:0000259" key="11">
    <source>
        <dbReference type="Pfam" id="PF00725"/>
    </source>
</evidence>
<proteinExistence type="inferred from homology"/>
<dbReference type="PANTHER" id="PTHR43612">
    <property type="entry name" value="TRIFUNCTIONAL ENZYME SUBUNIT ALPHA"/>
    <property type="match status" value="1"/>
</dbReference>
<dbReference type="InterPro" id="IPR008927">
    <property type="entry name" value="6-PGluconate_DH-like_C_sf"/>
</dbReference>
<keyword evidence="9" id="KW-0511">Multifunctional enzyme</keyword>
<evidence type="ECO:0000256" key="8">
    <source>
        <dbReference type="ARBA" id="ARBA00023239"/>
    </source>
</evidence>
<dbReference type="InterPro" id="IPR006108">
    <property type="entry name" value="3HC_DH_C"/>
</dbReference>
<accession>A0ABU5V675</accession>
<dbReference type="InterPro" id="IPR050136">
    <property type="entry name" value="FA_oxidation_alpha_subunit"/>
</dbReference>
<evidence type="ECO:0000256" key="9">
    <source>
        <dbReference type="ARBA" id="ARBA00023268"/>
    </source>
</evidence>
<evidence type="ECO:0000256" key="7">
    <source>
        <dbReference type="ARBA" id="ARBA00023098"/>
    </source>
</evidence>
<dbReference type="RefSeq" id="WP_323439325.1">
    <property type="nucleotide sequence ID" value="NZ_JAYFUH010000249.1"/>
</dbReference>